<dbReference type="EMBL" id="RQZA01000001">
    <property type="protein sequence ID" value="RRD32363.1"/>
    <property type="molecule type" value="Genomic_DNA"/>
</dbReference>
<dbReference type="RefSeq" id="WP_124775345.1">
    <property type="nucleotide sequence ID" value="NZ_RQZA01000001.1"/>
</dbReference>
<organism evidence="2 3">
    <name type="scientific">Streptococcus minor</name>
    <dbReference type="NCBI Taxonomy" id="229549"/>
    <lineage>
        <taxon>Bacteria</taxon>
        <taxon>Bacillati</taxon>
        <taxon>Bacillota</taxon>
        <taxon>Bacilli</taxon>
        <taxon>Lactobacillales</taxon>
        <taxon>Streptococcaceae</taxon>
        <taxon>Streptococcus</taxon>
    </lineage>
</organism>
<dbReference type="STRING" id="1123309.GCA_000377005_01430"/>
<feature type="transmembrane region" description="Helical" evidence="1">
    <location>
        <begin position="139"/>
        <end position="159"/>
    </location>
</feature>
<feature type="transmembrane region" description="Helical" evidence="1">
    <location>
        <begin position="192"/>
        <end position="210"/>
    </location>
</feature>
<evidence type="ECO:0000313" key="2">
    <source>
        <dbReference type="EMBL" id="RRD32363.1"/>
    </source>
</evidence>
<feature type="transmembrane region" description="Helical" evidence="1">
    <location>
        <begin position="101"/>
        <end position="119"/>
    </location>
</feature>
<gene>
    <name evidence="2" type="ORF">EII38_01110</name>
</gene>
<proteinExistence type="predicted"/>
<keyword evidence="1" id="KW-0812">Transmembrane</keyword>
<reference evidence="2 3" key="1">
    <citation type="submission" date="2018-11" db="EMBL/GenBank/DDBJ databases">
        <title>Genomes From Bacteria Associated with the Canine Oral Cavity: a Test Case for Automated Genome-Based Taxonomic Assignment.</title>
        <authorList>
            <person name="Coil D.A."/>
            <person name="Jospin G."/>
            <person name="Darling A.E."/>
            <person name="Wallis C."/>
            <person name="Davis I.J."/>
            <person name="Harris S."/>
            <person name="Eisen J.A."/>
            <person name="Holcombe L.J."/>
            <person name="O'Flynn C."/>
        </authorList>
    </citation>
    <scope>NUCLEOTIDE SEQUENCE [LARGE SCALE GENOMIC DNA]</scope>
    <source>
        <strain evidence="2 3">OH4621_COT-116</strain>
    </source>
</reference>
<dbReference type="Proteomes" id="UP000281771">
    <property type="component" value="Unassembled WGS sequence"/>
</dbReference>
<comment type="caution">
    <text evidence="2">The sequence shown here is derived from an EMBL/GenBank/DDBJ whole genome shotgun (WGS) entry which is preliminary data.</text>
</comment>
<keyword evidence="1" id="KW-0472">Membrane</keyword>
<evidence type="ECO:0000313" key="3">
    <source>
        <dbReference type="Proteomes" id="UP000281771"/>
    </source>
</evidence>
<keyword evidence="1" id="KW-1133">Transmembrane helix</keyword>
<dbReference type="InterPro" id="IPR021737">
    <property type="entry name" value="Phage_phiKZ_Orf197"/>
</dbReference>
<feature type="transmembrane region" description="Helical" evidence="1">
    <location>
        <begin position="71"/>
        <end position="89"/>
    </location>
</feature>
<feature type="transmembrane region" description="Helical" evidence="1">
    <location>
        <begin position="230"/>
        <end position="251"/>
    </location>
</feature>
<dbReference type="AlphaFoldDB" id="A0A3P1VIZ5"/>
<dbReference type="Pfam" id="PF11750">
    <property type="entry name" value="DUF3307"/>
    <property type="match status" value="1"/>
</dbReference>
<accession>A0A3P1VIZ5</accession>
<keyword evidence="3" id="KW-1185">Reference proteome</keyword>
<evidence type="ECO:0000256" key="1">
    <source>
        <dbReference type="SAM" id="Phobius"/>
    </source>
</evidence>
<sequence length="252" mass="29094">MIENVIAYYLFEHFPLTIGLICHFLSDFHLQSPQLATQKNKHFKALCLHMFWVALPMSFVGFLYNQYFVGFFFKIWLVHFAIDFTKYFLTKNGYIKPSWENIVFLIDQIVHVGAIFLLYTHYSHLASTLDVTKTDYPAFPILNIILLLVLITKPVNIVFKLFFSKYQPDEEEVEGQNTKAGAGALIGQLERLIMVIFLLMGQYAAIGLVFTAKSIARYDRISKDQGFAEYYLIGSLFSMISVLTLYALIVLY</sequence>
<feature type="transmembrane region" description="Helical" evidence="1">
    <location>
        <begin position="6"/>
        <end position="25"/>
    </location>
</feature>
<protein>
    <submittedName>
        <fullName evidence="2">DUF3307 domain-containing protein</fullName>
    </submittedName>
</protein>
<name>A0A3P1VIZ5_9STRE</name>